<dbReference type="InterPro" id="IPR015943">
    <property type="entry name" value="WD40/YVTN_repeat-like_dom_sf"/>
</dbReference>
<evidence type="ECO:0000256" key="2">
    <source>
        <dbReference type="ARBA" id="ARBA00022737"/>
    </source>
</evidence>
<dbReference type="AlphaFoldDB" id="A0A0N8GQZ5"/>
<dbReference type="Proteomes" id="UP000050501">
    <property type="component" value="Unassembled WGS sequence"/>
</dbReference>
<dbReference type="Pfam" id="PF00400">
    <property type="entry name" value="WD40"/>
    <property type="match status" value="1"/>
</dbReference>
<comment type="caution">
    <text evidence="3">The sequence shown here is derived from an EMBL/GenBank/DDBJ whole genome shotgun (WGS) entry which is preliminary data.</text>
</comment>
<dbReference type="EMBL" id="LGCM01000027">
    <property type="protein sequence ID" value="KPL85074.1"/>
    <property type="molecule type" value="Genomic_DNA"/>
</dbReference>
<sequence>MPPASTQNFSLLRALLLNSLPAALGGSFLRALALQFLIHKISRPSHPQALIVLAQGVSAPLDSEARRQIAAWVDKIKPSSGYDSLWESWKQSRSADLGQALRVLNRTAQPASPAYALSQITLGYDQRLASSSSSRTVRQVIDLFLSDPQENVRGAAEQILLHLKKTEAVEALFAECRQRKEPRLAELILRAAYPVSPSFSAEVLVFSALLTNHPETLFNLSPEGLPFLWEYAQGSDAVLAERAQFCLHNLQHPETISRFAAQWAESRTPEMEAVLLHAAYVPAASEGLRLLCALKVGRQDIARRTSPAQLQDLFTFTQDPDPEIAAAARAALLSLEDQSALDALCQQFLDTQDTALLELIKTAGYLPTNPEDQAAVLFLTGQYDRYDALDFDQRLLRTFFAATTQRGLRQKIVRRVQEAGRVQYLTILTGSDFRSTAAVTSRDEASVMIRVLAANQEWEKLWRLIFEFNLSSGLEALQRLQRQHWLPAAPEDQLCFQQLLELSQQPMQKDAQAAAQEIPWVLERERLRVSGRVNDIAFSPTDPHLILATDRRQAVIWDYQRAQVAQKIGKFDHSLGSVEYSSTGEVYLAERTNSLTASCGLYGWKEGQLRKIGAHNGSITALRPLKDQRVLTSGRDFRAYIWDARQSNSAVAVPLNDNWPRSVAVSDDEVWMLVLHESLDLIRLDDLTYHFFTFLRTRAARSIYQFALFTPEPSQFLAAQRNGELLLFTPSKDHEAYYVGRKRHKFSSSLAGLEFLDDRSGIVAATTAGEIQLLSWPQLKVNHSYSSGTPLTSLCLSPDSSFLAVGTTASNLTLYDLRQLKIPDLLSMPLGQATQAHFAALQTLLQSSAPLSGPLRSALQWVYLCLSQRFRFDVEIGAIPTLTVGEFDILLEE</sequence>
<dbReference type="SMART" id="SM00320">
    <property type="entry name" value="WD40"/>
    <property type="match status" value="3"/>
</dbReference>
<name>A0A0N8GQZ5_9CHLR</name>
<organism evidence="3 4">
    <name type="scientific">Levilinea saccharolytica</name>
    <dbReference type="NCBI Taxonomy" id="229921"/>
    <lineage>
        <taxon>Bacteria</taxon>
        <taxon>Bacillati</taxon>
        <taxon>Chloroflexota</taxon>
        <taxon>Anaerolineae</taxon>
        <taxon>Anaerolineales</taxon>
        <taxon>Anaerolineaceae</taxon>
        <taxon>Levilinea</taxon>
    </lineage>
</organism>
<dbReference type="STRING" id="229921.ADN01_06785"/>
<dbReference type="SUPFAM" id="SSF50978">
    <property type="entry name" value="WD40 repeat-like"/>
    <property type="match status" value="1"/>
</dbReference>
<accession>A0A0N8GQZ5</accession>
<dbReference type="InterPro" id="IPR016024">
    <property type="entry name" value="ARM-type_fold"/>
</dbReference>
<keyword evidence="4" id="KW-1185">Reference proteome</keyword>
<dbReference type="InterPro" id="IPR036322">
    <property type="entry name" value="WD40_repeat_dom_sf"/>
</dbReference>
<keyword evidence="2" id="KW-0677">Repeat</keyword>
<protein>
    <submittedName>
        <fullName evidence="3">Uncharacterized protein</fullName>
    </submittedName>
</protein>
<proteinExistence type="predicted"/>
<dbReference type="PANTHER" id="PTHR13720:SF33">
    <property type="entry name" value="HELP DOMAIN-CONTAINING PROTEIN"/>
    <property type="match status" value="1"/>
</dbReference>
<reference evidence="3 4" key="1">
    <citation type="submission" date="2015-07" db="EMBL/GenBank/DDBJ databases">
        <title>Genome sequence of Levilinea saccharolytica DSM 16555.</title>
        <authorList>
            <person name="Hemp J."/>
            <person name="Ward L.M."/>
            <person name="Pace L.A."/>
            <person name="Fischer W.W."/>
        </authorList>
    </citation>
    <scope>NUCLEOTIDE SEQUENCE [LARGE SCALE GENOMIC DNA]</scope>
    <source>
        <strain evidence="3 4">KIBI-1</strain>
    </source>
</reference>
<evidence type="ECO:0000313" key="3">
    <source>
        <dbReference type="EMBL" id="KPL85074.1"/>
    </source>
</evidence>
<dbReference type="Gene3D" id="2.130.10.10">
    <property type="entry name" value="YVTN repeat-like/Quinoprotein amine dehydrogenase"/>
    <property type="match status" value="2"/>
</dbReference>
<keyword evidence="1" id="KW-0853">WD repeat</keyword>
<dbReference type="PANTHER" id="PTHR13720">
    <property type="entry name" value="WD-40 REPEAT PROTEIN"/>
    <property type="match status" value="1"/>
</dbReference>
<dbReference type="SUPFAM" id="SSF48371">
    <property type="entry name" value="ARM repeat"/>
    <property type="match status" value="1"/>
</dbReference>
<evidence type="ECO:0000313" key="4">
    <source>
        <dbReference type="Proteomes" id="UP000050501"/>
    </source>
</evidence>
<gene>
    <name evidence="3" type="ORF">ADN01_06785</name>
</gene>
<dbReference type="RefSeq" id="WP_062418554.1">
    <property type="nucleotide sequence ID" value="NZ_DF967974.1"/>
</dbReference>
<dbReference type="InterPro" id="IPR001680">
    <property type="entry name" value="WD40_rpt"/>
</dbReference>
<evidence type="ECO:0000256" key="1">
    <source>
        <dbReference type="ARBA" id="ARBA00022574"/>
    </source>
</evidence>
<dbReference type="OrthoDB" id="3450751at2"/>
<dbReference type="InterPro" id="IPR050630">
    <property type="entry name" value="WD_repeat_EMAP"/>
</dbReference>